<dbReference type="InterPro" id="IPR050297">
    <property type="entry name" value="LipidA_mod_glycosyltrf_83"/>
</dbReference>
<evidence type="ECO:0000256" key="6">
    <source>
        <dbReference type="ARBA" id="ARBA00022989"/>
    </source>
</evidence>
<dbReference type="STRING" id="84029.CROST_23600"/>
<dbReference type="AlphaFoldDB" id="A0A1S8L5P6"/>
<evidence type="ECO:0000313" key="10">
    <source>
        <dbReference type="EMBL" id="URZ09924.1"/>
    </source>
</evidence>
<feature type="transmembrane region" description="Helical" evidence="9">
    <location>
        <begin position="435"/>
        <end position="455"/>
    </location>
</feature>
<dbReference type="GO" id="GO:0009103">
    <property type="term" value="P:lipopolysaccharide biosynthetic process"/>
    <property type="evidence" value="ECO:0007669"/>
    <property type="project" value="UniProtKB-ARBA"/>
</dbReference>
<dbReference type="EMBL" id="CP096983">
    <property type="protein sequence ID" value="URZ09924.1"/>
    <property type="molecule type" value="Genomic_DNA"/>
</dbReference>
<sequence length="569" mass="63357">MEALKKNKPKFILSFIIAILVIICVYSLCTYKGNDKNTGFPKIGAGFKNHMTNSANSKNTPSSNSKKVTTNNIKKDSRTNSQNHSRADIGGPPDSQDSSGSKSTMQGPPGSQGSPNFKNNIKRSHGGPPGMMGGFSNSDNKYSPYVIAYALAFFVLSILGYLAIVKKKIKISTENSGFILASFLIIGFLFRIIVGLLITGYSSDIGLYKQWASSAAKNFASVYKSTGSIDYPPVYIYVLFIIGKIASTSLGSYYTLLIKLPSIIADIASAYFVYKLSKKYFSFEKSFVLTLFFLFNPAILINSALWGQADSFFTLLIIFAVYFMSENKIILSSVFFALSVLMKPQGIIFLPLVLFWYIRNRDLKAILKSIASGILTAIIVILPFSIVNGNITWIFKLYTREVSEYPYASNNAYNLYNLIGANNVKDSNTMFIFSYHTWGMIFIVLITVFSGILFLKSKSKRVATLAALIQVVGVFNLSVGMHERYMFAAVLISILAYIYFKNNKILIISLLLSFINYANMHSVLFNQMSMRNNSSTPIWTVFISLLNIITFAYLIKVSFDLCIKKNTTA</sequence>
<feature type="transmembrane region" description="Helical" evidence="9">
    <location>
        <begin position="537"/>
        <end position="555"/>
    </location>
</feature>
<feature type="transmembrane region" description="Helical" evidence="9">
    <location>
        <begin position="462"/>
        <end position="479"/>
    </location>
</feature>
<feature type="transmembrane region" description="Helical" evidence="9">
    <location>
        <begin position="12"/>
        <end position="33"/>
    </location>
</feature>
<keyword evidence="4" id="KW-0808">Transferase</keyword>
<feature type="transmembrane region" description="Helical" evidence="9">
    <location>
        <begin position="485"/>
        <end position="500"/>
    </location>
</feature>
<dbReference type="PANTHER" id="PTHR33908">
    <property type="entry name" value="MANNOSYLTRANSFERASE YKCB-RELATED"/>
    <property type="match status" value="1"/>
</dbReference>
<keyword evidence="5 9" id="KW-0812">Transmembrane</keyword>
<feature type="transmembrane region" description="Helical" evidence="9">
    <location>
        <begin position="329"/>
        <end position="358"/>
    </location>
</feature>
<feature type="compositionally biased region" description="Low complexity" evidence="8">
    <location>
        <begin position="52"/>
        <end position="72"/>
    </location>
</feature>
<evidence type="ECO:0000256" key="8">
    <source>
        <dbReference type="SAM" id="MobiDB-lite"/>
    </source>
</evidence>
<reference evidence="10 11" key="1">
    <citation type="submission" date="2022-04" db="EMBL/GenBank/DDBJ databases">
        <title>Genome sequence of C. roseum typestrain.</title>
        <authorList>
            <person name="Poehlein A."/>
            <person name="Schoch T."/>
            <person name="Duerre P."/>
            <person name="Daniel R."/>
        </authorList>
    </citation>
    <scope>NUCLEOTIDE SEQUENCE [LARGE SCALE GENOMIC DNA]</scope>
    <source>
        <strain evidence="10 11">DSM 7320</strain>
    </source>
</reference>
<dbReference type="Pfam" id="PF06728">
    <property type="entry name" value="PIG-U"/>
    <property type="match status" value="1"/>
</dbReference>
<evidence type="ECO:0000256" key="7">
    <source>
        <dbReference type="ARBA" id="ARBA00023136"/>
    </source>
</evidence>
<evidence type="ECO:0000256" key="5">
    <source>
        <dbReference type="ARBA" id="ARBA00022692"/>
    </source>
</evidence>
<feature type="compositionally biased region" description="Polar residues" evidence="8">
    <location>
        <begin position="104"/>
        <end position="119"/>
    </location>
</feature>
<dbReference type="GO" id="GO:0005886">
    <property type="term" value="C:plasma membrane"/>
    <property type="evidence" value="ECO:0007669"/>
    <property type="project" value="UniProtKB-SubCell"/>
</dbReference>
<dbReference type="PANTHER" id="PTHR33908:SF11">
    <property type="entry name" value="MEMBRANE PROTEIN"/>
    <property type="match status" value="1"/>
</dbReference>
<comment type="subcellular location">
    <subcellularLocation>
        <location evidence="1">Cell membrane</location>
        <topology evidence="1">Multi-pass membrane protein</topology>
    </subcellularLocation>
</comment>
<dbReference type="KEGG" id="crw:CROST_006320"/>
<name>A0A1S8L5P6_9CLOT</name>
<feature type="transmembrane region" description="Helical" evidence="9">
    <location>
        <begin position="177"/>
        <end position="201"/>
    </location>
</feature>
<keyword evidence="11" id="KW-1185">Reference proteome</keyword>
<keyword evidence="6 9" id="KW-1133">Transmembrane helix</keyword>
<evidence type="ECO:0000256" key="9">
    <source>
        <dbReference type="SAM" id="Phobius"/>
    </source>
</evidence>
<evidence type="ECO:0000256" key="1">
    <source>
        <dbReference type="ARBA" id="ARBA00004651"/>
    </source>
</evidence>
<gene>
    <name evidence="10" type="ORF">CROST_006320</name>
</gene>
<dbReference type="GO" id="GO:0016763">
    <property type="term" value="F:pentosyltransferase activity"/>
    <property type="evidence" value="ECO:0007669"/>
    <property type="project" value="TreeGrafter"/>
</dbReference>
<dbReference type="Proteomes" id="UP000190951">
    <property type="component" value="Chromosome"/>
</dbReference>
<feature type="region of interest" description="Disordered" evidence="8">
    <location>
        <begin position="51"/>
        <end position="132"/>
    </location>
</feature>
<feature type="compositionally biased region" description="Low complexity" evidence="8">
    <location>
        <begin position="88"/>
        <end position="103"/>
    </location>
</feature>
<accession>A0A1S8L5P6</accession>
<feature type="transmembrane region" description="Helical" evidence="9">
    <location>
        <begin position="286"/>
        <end position="309"/>
    </location>
</feature>
<evidence type="ECO:0000256" key="4">
    <source>
        <dbReference type="ARBA" id="ARBA00022679"/>
    </source>
</evidence>
<feature type="transmembrane region" description="Helical" evidence="9">
    <location>
        <begin position="142"/>
        <end position="165"/>
    </location>
</feature>
<protein>
    <submittedName>
        <fullName evidence="10">Uncharacterized protein</fullName>
    </submittedName>
</protein>
<evidence type="ECO:0000313" key="11">
    <source>
        <dbReference type="Proteomes" id="UP000190951"/>
    </source>
</evidence>
<feature type="transmembrane region" description="Helical" evidence="9">
    <location>
        <begin position="370"/>
        <end position="395"/>
    </location>
</feature>
<dbReference type="RefSeq" id="WP_077833506.1">
    <property type="nucleotide sequence ID" value="NZ_CP096983.1"/>
</dbReference>
<evidence type="ECO:0000256" key="2">
    <source>
        <dbReference type="ARBA" id="ARBA00022475"/>
    </source>
</evidence>
<evidence type="ECO:0000256" key="3">
    <source>
        <dbReference type="ARBA" id="ARBA00022676"/>
    </source>
</evidence>
<proteinExistence type="predicted"/>
<keyword evidence="2" id="KW-1003">Cell membrane</keyword>
<organism evidence="10 11">
    <name type="scientific">Clostridium felsineum</name>
    <dbReference type="NCBI Taxonomy" id="36839"/>
    <lineage>
        <taxon>Bacteria</taxon>
        <taxon>Bacillati</taxon>
        <taxon>Bacillota</taxon>
        <taxon>Clostridia</taxon>
        <taxon>Eubacteriales</taxon>
        <taxon>Clostridiaceae</taxon>
        <taxon>Clostridium</taxon>
    </lineage>
</organism>
<keyword evidence="7 9" id="KW-0472">Membrane</keyword>
<keyword evidence="3" id="KW-0328">Glycosyltransferase</keyword>
<feature type="transmembrane region" description="Helical" evidence="9">
    <location>
        <begin position="505"/>
        <end position="525"/>
    </location>
</feature>